<accession>A0A9N9DAX5</accession>
<comment type="caution">
    <text evidence="2">The sequence shown here is derived from an EMBL/GenBank/DDBJ whole genome shotgun (WGS) entry which is preliminary data.</text>
</comment>
<keyword evidence="1" id="KW-1133">Transmembrane helix</keyword>
<keyword evidence="1" id="KW-0472">Membrane</keyword>
<dbReference type="OrthoDB" id="78669at2759"/>
<gene>
    <name evidence="2" type="ORF">AMORRO_LOCUS9026</name>
</gene>
<feature type="transmembrane region" description="Helical" evidence="1">
    <location>
        <begin position="88"/>
        <end position="105"/>
    </location>
</feature>
<dbReference type="Proteomes" id="UP000789342">
    <property type="component" value="Unassembled WGS sequence"/>
</dbReference>
<protein>
    <submittedName>
        <fullName evidence="2">14700_t:CDS:1</fullName>
    </submittedName>
</protein>
<keyword evidence="1" id="KW-0812">Transmembrane</keyword>
<evidence type="ECO:0000256" key="1">
    <source>
        <dbReference type="SAM" id="Phobius"/>
    </source>
</evidence>
<organism evidence="2 3">
    <name type="scientific">Acaulospora morrowiae</name>
    <dbReference type="NCBI Taxonomy" id="94023"/>
    <lineage>
        <taxon>Eukaryota</taxon>
        <taxon>Fungi</taxon>
        <taxon>Fungi incertae sedis</taxon>
        <taxon>Mucoromycota</taxon>
        <taxon>Glomeromycotina</taxon>
        <taxon>Glomeromycetes</taxon>
        <taxon>Diversisporales</taxon>
        <taxon>Acaulosporaceae</taxon>
        <taxon>Acaulospora</taxon>
    </lineage>
</organism>
<dbReference type="EMBL" id="CAJVPV010008349">
    <property type="protein sequence ID" value="CAG8629653.1"/>
    <property type="molecule type" value="Genomic_DNA"/>
</dbReference>
<evidence type="ECO:0000313" key="3">
    <source>
        <dbReference type="Proteomes" id="UP000789342"/>
    </source>
</evidence>
<sequence length="197" mass="22394">MDQIWIRGLSFVSLSNREDLLLRLIFDWNKEIIFAFSTHVTREWFLLHGAPASVVVFGVLGGSGLLLLTWQNFMGNHRTLVSMKWPKIALYTLIFTAQIYFWFIGLSKLKSTRTVMLTQYADLWSMSFVAYFVGNNSSSNSTSTSRGVHFIISTVVLSFIADLETPTKSTILLAQDTDNFRKKGFHENSPIKNLIIG</sequence>
<feature type="transmembrane region" description="Helical" evidence="1">
    <location>
        <begin position="44"/>
        <end position="68"/>
    </location>
</feature>
<keyword evidence="3" id="KW-1185">Reference proteome</keyword>
<evidence type="ECO:0000313" key="2">
    <source>
        <dbReference type="EMBL" id="CAG8629653.1"/>
    </source>
</evidence>
<reference evidence="2" key="1">
    <citation type="submission" date="2021-06" db="EMBL/GenBank/DDBJ databases">
        <authorList>
            <person name="Kallberg Y."/>
            <person name="Tangrot J."/>
            <person name="Rosling A."/>
        </authorList>
    </citation>
    <scope>NUCLEOTIDE SEQUENCE</scope>
    <source>
        <strain evidence="2">CL551</strain>
    </source>
</reference>
<feature type="non-terminal residue" evidence="2">
    <location>
        <position position="1"/>
    </location>
</feature>
<dbReference type="AlphaFoldDB" id="A0A9N9DAX5"/>
<proteinExistence type="predicted"/>
<name>A0A9N9DAX5_9GLOM</name>